<evidence type="ECO:0000256" key="3">
    <source>
        <dbReference type="ARBA" id="ARBA00022553"/>
    </source>
</evidence>
<dbReference type="Pfam" id="PF00072">
    <property type="entry name" value="Response_reg"/>
    <property type="match status" value="1"/>
</dbReference>
<evidence type="ECO:0000256" key="2">
    <source>
        <dbReference type="ARBA" id="ARBA00012438"/>
    </source>
</evidence>
<dbReference type="PROSITE" id="PS50110">
    <property type="entry name" value="RESPONSE_REGULATORY"/>
    <property type="match status" value="1"/>
</dbReference>
<dbReference type="EC" id="2.7.13.3" evidence="2"/>
<dbReference type="PANTHER" id="PTHR44591">
    <property type="entry name" value="STRESS RESPONSE REGULATOR PROTEIN 1"/>
    <property type="match status" value="1"/>
</dbReference>
<protein>
    <recommendedName>
        <fullName evidence="2">histidine kinase</fullName>
        <ecNumber evidence="2">2.7.13.3</ecNumber>
    </recommendedName>
</protein>
<evidence type="ECO:0000259" key="6">
    <source>
        <dbReference type="PROSITE" id="PS50110"/>
    </source>
</evidence>
<evidence type="ECO:0000313" key="7">
    <source>
        <dbReference type="EMBL" id="PWS34187.1"/>
    </source>
</evidence>
<evidence type="ECO:0000256" key="4">
    <source>
        <dbReference type="PROSITE-ProRule" id="PRU00169"/>
    </source>
</evidence>
<dbReference type="EMBL" id="QGNA01000008">
    <property type="protein sequence ID" value="PWS34187.1"/>
    <property type="molecule type" value="Genomic_DNA"/>
</dbReference>
<evidence type="ECO:0000313" key="8">
    <source>
        <dbReference type="Proteomes" id="UP000245765"/>
    </source>
</evidence>
<keyword evidence="3 4" id="KW-0597">Phosphoprotein</keyword>
<dbReference type="RefSeq" id="WP_109873556.1">
    <property type="nucleotide sequence ID" value="NZ_QGNA01000008.1"/>
</dbReference>
<evidence type="ECO:0000256" key="1">
    <source>
        <dbReference type="ARBA" id="ARBA00000085"/>
    </source>
</evidence>
<gene>
    <name evidence="7" type="ORF">DFH01_26535</name>
</gene>
<dbReference type="InterPro" id="IPR001789">
    <property type="entry name" value="Sig_transdc_resp-reg_receiver"/>
</dbReference>
<accession>A0A317F833</accession>
<organism evidence="7 8">
    <name type="scientific">Falsiroseomonas bella</name>
    <dbReference type="NCBI Taxonomy" id="2184016"/>
    <lineage>
        <taxon>Bacteria</taxon>
        <taxon>Pseudomonadati</taxon>
        <taxon>Pseudomonadota</taxon>
        <taxon>Alphaproteobacteria</taxon>
        <taxon>Acetobacterales</taxon>
        <taxon>Roseomonadaceae</taxon>
        <taxon>Falsiroseomonas</taxon>
    </lineage>
</organism>
<dbReference type="SMART" id="SM00448">
    <property type="entry name" value="REC"/>
    <property type="match status" value="1"/>
</dbReference>
<dbReference type="InterPro" id="IPR003661">
    <property type="entry name" value="HisK_dim/P_dom"/>
</dbReference>
<dbReference type="Gene3D" id="1.10.287.130">
    <property type="match status" value="1"/>
</dbReference>
<dbReference type="AlphaFoldDB" id="A0A317F833"/>
<comment type="catalytic activity">
    <reaction evidence="1">
        <text>ATP + protein L-histidine = ADP + protein N-phospho-L-histidine.</text>
        <dbReference type="EC" id="2.7.13.3"/>
    </reaction>
</comment>
<dbReference type="CDD" id="cd00156">
    <property type="entry name" value="REC"/>
    <property type="match status" value="1"/>
</dbReference>
<name>A0A317F833_9PROT</name>
<feature type="domain" description="Response regulatory" evidence="6">
    <location>
        <begin position="14"/>
        <end position="132"/>
    </location>
</feature>
<dbReference type="Proteomes" id="UP000245765">
    <property type="component" value="Unassembled WGS sequence"/>
</dbReference>
<dbReference type="SUPFAM" id="SSF52172">
    <property type="entry name" value="CheY-like"/>
    <property type="match status" value="1"/>
</dbReference>
<proteinExistence type="predicted"/>
<dbReference type="PANTHER" id="PTHR44591:SF3">
    <property type="entry name" value="RESPONSE REGULATORY DOMAIN-CONTAINING PROTEIN"/>
    <property type="match status" value="1"/>
</dbReference>
<sequence>MIRQAEKSAPRLPGILVVDDERQIVDLLTRYLAQHGYRALGAYSAAEARERVLADPRIAVMITDVRMPGESGLALSEELIRHRPDAAALEVVLITGAGIGEHAPAVLAAQGFEILRKPFRPSEMVAAVARALATSEQRRRAAPAGEPALAGFAEEQMAAPSPPPAGLRAPLMPIIAAAEALVEASAPDEAETREQVRRIHAAALRLLAMIDESEASSDHAGGMRDAPPSRGAGAAG</sequence>
<dbReference type="InterPro" id="IPR050595">
    <property type="entry name" value="Bact_response_regulator"/>
</dbReference>
<comment type="caution">
    <text evidence="7">The sequence shown here is derived from an EMBL/GenBank/DDBJ whole genome shotgun (WGS) entry which is preliminary data.</text>
</comment>
<dbReference type="Gene3D" id="3.40.50.2300">
    <property type="match status" value="1"/>
</dbReference>
<dbReference type="GO" id="GO:0000155">
    <property type="term" value="F:phosphorelay sensor kinase activity"/>
    <property type="evidence" value="ECO:0007669"/>
    <property type="project" value="InterPro"/>
</dbReference>
<keyword evidence="8" id="KW-1185">Reference proteome</keyword>
<feature type="region of interest" description="Disordered" evidence="5">
    <location>
        <begin position="214"/>
        <end position="236"/>
    </location>
</feature>
<feature type="modified residue" description="4-aspartylphosphate" evidence="4">
    <location>
        <position position="64"/>
    </location>
</feature>
<dbReference type="CDD" id="cd00082">
    <property type="entry name" value="HisKA"/>
    <property type="match status" value="1"/>
</dbReference>
<reference evidence="8" key="1">
    <citation type="submission" date="2018-05" db="EMBL/GenBank/DDBJ databases">
        <authorList>
            <person name="Du Z."/>
            <person name="Wang X."/>
        </authorList>
    </citation>
    <scope>NUCLEOTIDE SEQUENCE [LARGE SCALE GENOMIC DNA]</scope>
    <source>
        <strain evidence="8">CQN31</strain>
    </source>
</reference>
<evidence type="ECO:0000256" key="5">
    <source>
        <dbReference type="SAM" id="MobiDB-lite"/>
    </source>
</evidence>
<dbReference type="InterPro" id="IPR011006">
    <property type="entry name" value="CheY-like_superfamily"/>
</dbReference>
<dbReference type="OrthoDB" id="9784719at2"/>